<evidence type="ECO:0000313" key="11">
    <source>
        <dbReference type="EMBL" id="CAK8163330.1"/>
    </source>
</evidence>
<dbReference type="Pfam" id="PF00163">
    <property type="entry name" value="Ribosomal_S4"/>
    <property type="match status" value="1"/>
</dbReference>
<dbReference type="InterPro" id="IPR005709">
    <property type="entry name" value="Ribosomal_uS4_bac-type"/>
</dbReference>
<dbReference type="SMART" id="SM00363">
    <property type="entry name" value="S4"/>
    <property type="match status" value="1"/>
</dbReference>
<protein>
    <recommendedName>
        <fullName evidence="6 7">Small ribosomal subunit protein uS4</fullName>
    </recommendedName>
</protein>
<evidence type="ECO:0000259" key="9">
    <source>
        <dbReference type="SMART" id="SM00363"/>
    </source>
</evidence>
<dbReference type="Proteomes" id="UP001314181">
    <property type="component" value="Unassembled WGS sequence"/>
</dbReference>
<evidence type="ECO:0000313" key="12">
    <source>
        <dbReference type="Proteomes" id="UP001314181"/>
    </source>
</evidence>
<proteinExistence type="inferred from homology"/>
<dbReference type="NCBIfam" id="NF003717">
    <property type="entry name" value="PRK05327.1"/>
    <property type="match status" value="1"/>
</dbReference>
<dbReference type="InterPro" id="IPR001912">
    <property type="entry name" value="Ribosomal_uS4_N"/>
</dbReference>
<evidence type="ECO:0000256" key="3">
    <source>
        <dbReference type="ARBA" id="ARBA00022884"/>
    </source>
</evidence>
<organism evidence="11 12">
    <name type="scientific">Candidatus Xenohaliotis californiensis</name>
    <dbReference type="NCBI Taxonomy" id="84677"/>
    <lineage>
        <taxon>Bacteria</taxon>
        <taxon>Pseudomonadati</taxon>
        <taxon>Pseudomonadota</taxon>
        <taxon>Alphaproteobacteria</taxon>
        <taxon>Rickettsiales</taxon>
        <taxon>Anaplasmataceae</taxon>
        <taxon>Candidatus Xenohaliotis</taxon>
    </lineage>
</organism>
<evidence type="ECO:0000256" key="7">
    <source>
        <dbReference type="HAMAP-Rule" id="MF_01306"/>
    </source>
</evidence>
<dbReference type="InterPro" id="IPR036986">
    <property type="entry name" value="S4_RNA-bd_sf"/>
</dbReference>
<feature type="domain" description="Small ribosomal subunit protein uS4 N-terminal" evidence="10">
    <location>
        <begin position="7"/>
        <end position="96"/>
    </location>
</feature>
<dbReference type="InterPro" id="IPR002942">
    <property type="entry name" value="S4_RNA-bd"/>
</dbReference>
<comment type="caution">
    <text evidence="11">The sequence shown here is derived from an EMBL/GenBank/DDBJ whole genome shotgun (WGS) entry which is preliminary data.</text>
</comment>
<dbReference type="SMART" id="SM01390">
    <property type="entry name" value="Ribosomal_S4"/>
    <property type="match status" value="1"/>
</dbReference>
<dbReference type="NCBIfam" id="TIGR01017">
    <property type="entry name" value="rpsD_bact"/>
    <property type="match status" value="1"/>
</dbReference>
<comment type="similarity">
    <text evidence="1 7 8">Belongs to the universal ribosomal protein uS4 family.</text>
</comment>
<dbReference type="InterPro" id="IPR018079">
    <property type="entry name" value="Ribosomal_uS4_CS"/>
</dbReference>
<evidence type="ECO:0000256" key="5">
    <source>
        <dbReference type="ARBA" id="ARBA00023274"/>
    </source>
</evidence>
<evidence type="ECO:0000256" key="6">
    <source>
        <dbReference type="ARBA" id="ARBA00035254"/>
    </source>
</evidence>
<dbReference type="SUPFAM" id="SSF55174">
    <property type="entry name" value="Alpha-L RNA-binding motif"/>
    <property type="match status" value="1"/>
</dbReference>
<comment type="function">
    <text evidence="7">One of the primary rRNA binding proteins, it binds directly to 16S rRNA where it nucleates assembly of the body of the 30S subunit.</text>
</comment>
<evidence type="ECO:0000256" key="4">
    <source>
        <dbReference type="ARBA" id="ARBA00022980"/>
    </source>
</evidence>
<name>A0ABM9N8U2_9RICK</name>
<gene>
    <name evidence="7 11" type="primary">rpsD</name>
    <name evidence="11" type="ORF">CAXC1_330090</name>
</gene>
<dbReference type="Gene3D" id="1.10.1050.10">
    <property type="entry name" value="Ribosomal Protein S4 Delta 41, Chain A, domain 1"/>
    <property type="match status" value="1"/>
</dbReference>
<dbReference type="PANTHER" id="PTHR11831">
    <property type="entry name" value="30S 40S RIBOSOMAL PROTEIN"/>
    <property type="match status" value="1"/>
</dbReference>
<evidence type="ECO:0000259" key="10">
    <source>
        <dbReference type="SMART" id="SM01390"/>
    </source>
</evidence>
<dbReference type="PANTHER" id="PTHR11831:SF4">
    <property type="entry name" value="SMALL RIBOSOMAL SUBUNIT PROTEIN US4M"/>
    <property type="match status" value="1"/>
</dbReference>
<dbReference type="EMBL" id="CAWVOK010000026">
    <property type="protein sequence ID" value="CAK8163330.1"/>
    <property type="molecule type" value="Genomic_DNA"/>
</dbReference>
<dbReference type="HAMAP" id="MF_01306_B">
    <property type="entry name" value="Ribosomal_uS4_B"/>
    <property type="match status" value="1"/>
</dbReference>
<accession>A0ABM9N8U2</accession>
<evidence type="ECO:0000256" key="1">
    <source>
        <dbReference type="ARBA" id="ARBA00007465"/>
    </source>
</evidence>
<keyword evidence="4 7" id="KW-0689">Ribosomal protein</keyword>
<evidence type="ECO:0000256" key="8">
    <source>
        <dbReference type="RuleBase" id="RU003699"/>
    </source>
</evidence>
<evidence type="ECO:0000256" key="2">
    <source>
        <dbReference type="ARBA" id="ARBA00022730"/>
    </source>
</evidence>
<dbReference type="CDD" id="cd00165">
    <property type="entry name" value="S4"/>
    <property type="match status" value="1"/>
</dbReference>
<keyword evidence="12" id="KW-1185">Reference proteome</keyword>
<dbReference type="PROSITE" id="PS00632">
    <property type="entry name" value="RIBOSOMAL_S4"/>
    <property type="match status" value="1"/>
</dbReference>
<dbReference type="Pfam" id="PF01479">
    <property type="entry name" value="S4"/>
    <property type="match status" value="1"/>
</dbReference>
<dbReference type="Gene3D" id="3.10.290.10">
    <property type="entry name" value="RNA-binding S4 domain"/>
    <property type="match status" value="1"/>
</dbReference>
<dbReference type="PROSITE" id="PS50889">
    <property type="entry name" value="S4"/>
    <property type="match status" value="1"/>
</dbReference>
<comment type="subunit">
    <text evidence="7">Part of the 30S ribosomal subunit. Contacts protein S5. The interaction surface between S4 and S5 is involved in control of translational fidelity.</text>
</comment>
<feature type="domain" description="RNA-binding S4" evidence="9">
    <location>
        <begin position="97"/>
        <end position="162"/>
    </location>
</feature>
<keyword evidence="2 7" id="KW-0699">rRNA-binding</keyword>
<dbReference type="RefSeq" id="WP_338364441.1">
    <property type="nucleotide sequence ID" value="NZ_CAWVOK010000026.1"/>
</dbReference>
<dbReference type="InterPro" id="IPR022801">
    <property type="entry name" value="Ribosomal_uS4"/>
</dbReference>
<keyword evidence="3 7" id="KW-0694">RNA-binding</keyword>
<sequence>MNGHLMSYTKRKFLVSRRYGVSLWGHAKDPVQERKYPPGQHGIMGYSKKSDFAKQLEAKQKLKSHYDIREKQFRNIYQLATKKKGDRIENFISLLETRLDVLVYRAKFAPTIFAAKQLVSHGHFLLNNKKIDIPSVRVVAGSTVQLKKQGMFENPSIVTAIEASDRSVPEYIETNDEKRSFKLLRLPALVDVPYAFVVDNVFINHIIAFYSH</sequence>
<reference evidence="11 12" key="1">
    <citation type="submission" date="2024-01" db="EMBL/GenBank/DDBJ databases">
        <authorList>
            <person name="Kunselman E."/>
        </authorList>
    </citation>
    <scope>NUCLEOTIDE SEQUENCE [LARGE SCALE GENOMIC DNA]</scope>
    <source>
        <strain evidence="11">2 abalone samples</strain>
    </source>
</reference>
<comment type="function">
    <text evidence="7">With S5 and S12 plays an important role in translational accuracy.</text>
</comment>
<keyword evidence="5 7" id="KW-0687">Ribonucleoprotein</keyword>